<comment type="caution">
    <text evidence="1">The sequence shown here is derived from an EMBL/GenBank/DDBJ whole genome shotgun (WGS) entry which is preliminary data.</text>
</comment>
<accession>A0A8X6Y103</accession>
<keyword evidence="2" id="KW-1185">Reference proteome</keyword>
<gene>
    <name evidence="1" type="ORF">TNIN_35511</name>
</gene>
<dbReference type="EMBL" id="BMAV01014139">
    <property type="protein sequence ID" value="GFY62233.1"/>
    <property type="molecule type" value="Genomic_DNA"/>
</dbReference>
<proteinExistence type="predicted"/>
<protein>
    <submittedName>
        <fullName evidence="1">Uncharacterized protein</fullName>
    </submittedName>
</protein>
<name>A0A8X6Y103_9ARAC</name>
<reference evidence="1" key="1">
    <citation type="submission" date="2020-08" db="EMBL/GenBank/DDBJ databases">
        <title>Multicomponent nature underlies the extraordinary mechanical properties of spider dragline silk.</title>
        <authorList>
            <person name="Kono N."/>
            <person name="Nakamura H."/>
            <person name="Mori M."/>
            <person name="Yoshida Y."/>
            <person name="Ohtoshi R."/>
            <person name="Malay A.D."/>
            <person name="Moran D.A.P."/>
            <person name="Tomita M."/>
            <person name="Numata K."/>
            <person name="Arakawa K."/>
        </authorList>
    </citation>
    <scope>NUCLEOTIDE SEQUENCE</scope>
</reference>
<sequence>MQDKCLRLIRYPIIQALRKEFVFRPIPNTDFWMNPIINIAQGSRYPQLIEIPGRSSEEFNVNNLKDLNSFKVILGNQQA</sequence>
<dbReference type="AlphaFoldDB" id="A0A8X6Y103"/>
<evidence type="ECO:0000313" key="1">
    <source>
        <dbReference type="EMBL" id="GFY62233.1"/>
    </source>
</evidence>
<dbReference type="Proteomes" id="UP000886998">
    <property type="component" value="Unassembled WGS sequence"/>
</dbReference>
<organism evidence="1 2">
    <name type="scientific">Trichonephila inaurata madagascariensis</name>
    <dbReference type="NCBI Taxonomy" id="2747483"/>
    <lineage>
        <taxon>Eukaryota</taxon>
        <taxon>Metazoa</taxon>
        <taxon>Ecdysozoa</taxon>
        <taxon>Arthropoda</taxon>
        <taxon>Chelicerata</taxon>
        <taxon>Arachnida</taxon>
        <taxon>Araneae</taxon>
        <taxon>Araneomorphae</taxon>
        <taxon>Entelegynae</taxon>
        <taxon>Araneoidea</taxon>
        <taxon>Nephilidae</taxon>
        <taxon>Trichonephila</taxon>
        <taxon>Trichonephila inaurata</taxon>
    </lineage>
</organism>
<evidence type="ECO:0000313" key="2">
    <source>
        <dbReference type="Proteomes" id="UP000886998"/>
    </source>
</evidence>